<dbReference type="Gene3D" id="3.40.50.150">
    <property type="entry name" value="Vaccinia Virus protein VP39"/>
    <property type="match status" value="1"/>
</dbReference>
<dbReference type="InterPro" id="IPR029063">
    <property type="entry name" value="SAM-dependent_MTases_sf"/>
</dbReference>
<sequence length="258" mass="29620">MLKSLIKNTLRSFGFDIVKYSNRNQTKSTENNFPADFDNQDIQLINEVSSYTMTSKERIHTLINAVKYITTEKISGDIVECGVWKGGSMMAVAKTLLKLGDQSRNLYLFDTFSGMSEPTEKDIDFNGNNAEKILKNSNKEDDRSFWCNATLDEVKSVIYSTGYNPEKIHFIKGKVEDTLPEQAPTQIALLRLDTDWYESTHHELIHLFPILNQHGILIIDDYGYWQGAKLAVDEYFQQQQIRIFLSRIDDTGRVAIKL</sequence>
<organism evidence="1 2">
    <name type="scientific">Pseudanabaena frigida</name>
    <dbReference type="NCBI Taxonomy" id="945775"/>
    <lineage>
        <taxon>Bacteria</taxon>
        <taxon>Bacillati</taxon>
        <taxon>Cyanobacteriota</taxon>
        <taxon>Cyanophyceae</taxon>
        <taxon>Pseudanabaenales</taxon>
        <taxon>Pseudanabaenaceae</taxon>
        <taxon>Pseudanabaena</taxon>
    </lineage>
</organism>
<protein>
    <submittedName>
        <fullName evidence="1">Macrocin O-methyltransferase</fullName>
    </submittedName>
</protein>
<gene>
    <name evidence="1" type="ORF">DCF19_16000</name>
</gene>
<dbReference type="PANTHER" id="PTHR40036:SF1">
    <property type="entry name" value="MACROCIN O-METHYLTRANSFERASE"/>
    <property type="match status" value="1"/>
</dbReference>
<dbReference type="Pfam" id="PF05711">
    <property type="entry name" value="TylF"/>
    <property type="match status" value="1"/>
</dbReference>
<proteinExistence type="predicted"/>
<dbReference type="EMBL" id="QBML01000022">
    <property type="protein sequence ID" value="PZO38704.1"/>
    <property type="molecule type" value="Genomic_DNA"/>
</dbReference>
<dbReference type="PANTHER" id="PTHR40036">
    <property type="entry name" value="MACROCIN O-METHYLTRANSFERASE"/>
    <property type="match status" value="1"/>
</dbReference>
<dbReference type="InterPro" id="IPR008884">
    <property type="entry name" value="TylF_MeTrfase"/>
</dbReference>
<accession>A0A2W4W0J4</accession>
<dbReference type="AlphaFoldDB" id="A0A2W4W0J4"/>
<keyword evidence="1" id="KW-0489">Methyltransferase</keyword>
<reference evidence="1 2" key="1">
    <citation type="submission" date="2018-04" db="EMBL/GenBank/DDBJ databases">
        <authorList>
            <person name="Go L.Y."/>
            <person name="Mitchell J.A."/>
        </authorList>
    </citation>
    <scope>NUCLEOTIDE SEQUENCE [LARGE SCALE GENOMIC DNA]</scope>
    <source>
        <strain evidence="1">ULC066bin1</strain>
    </source>
</reference>
<evidence type="ECO:0000313" key="2">
    <source>
        <dbReference type="Proteomes" id="UP000249467"/>
    </source>
</evidence>
<evidence type="ECO:0000313" key="1">
    <source>
        <dbReference type="EMBL" id="PZO38704.1"/>
    </source>
</evidence>
<comment type="caution">
    <text evidence="1">The sequence shown here is derived from an EMBL/GenBank/DDBJ whole genome shotgun (WGS) entry which is preliminary data.</text>
</comment>
<reference evidence="1 2" key="2">
    <citation type="submission" date="2018-06" db="EMBL/GenBank/DDBJ databases">
        <title>Metagenomic assembly of (sub)arctic Cyanobacteria and their associated microbiome from non-axenic cultures.</title>
        <authorList>
            <person name="Baurain D."/>
        </authorList>
    </citation>
    <scope>NUCLEOTIDE SEQUENCE [LARGE SCALE GENOMIC DNA]</scope>
    <source>
        <strain evidence="1">ULC066bin1</strain>
    </source>
</reference>
<dbReference type="GO" id="GO:0008168">
    <property type="term" value="F:methyltransferase activity"/>
    <property type="evidence" value="ECO:0007669"/>
    <property type="project" value="UniProtKB-KW"/>
</dbReference>
<dbReference type="SUPFAM" id="SSF53335">
    <property type="entry name" value="S-adenosyl-L-methionine-dependent methyltransferases"/>
    <property type="match status" value="1"/>
</dbReference>
<dbReference type="Proteomes" id="UP000249467">
    <property type="component" value="Unassembled WGS sequence"/>
</dbReference>
<keyword evidence="1" id="KW-0808">Transferase</keyword>
<name>A0A2W4W0J4_9CYAN</name>
<dbReference type="GO" id="GO:0032259">
    <property type="term" value="P:methylation"/>
    <property type="evidence" value="ECO:0007669"/>
    <property type="project" value="UniProtKB-KW"/>
</dbReference>